<dbReference type="InterPro" id="IPR016035">
    <property type="entry name" value="Acyl_Trfase/lysoPLipase"/>
</dbReference>
<feature type="domain" description="PNPLA" evidence="3">
    <location>
        <begin position="377"/>
        <end position="615"/>
    </location>
</feature>
<organism evidence="4 5">
    <name type="scientific">Mangrovivirga cuniculi</name>
    <dbReference type="NCBI Taxonomy" id="2715131"/>
    <lineage>
        <taxon>Bacteria</taxon>
        <taxon>Pseudomonadati</taxon>
        <taxon>Bacteroidota</taxon>
        <taxon>Cytophagia</taxon>
        <taxon>Cytophagales</taxon>
        <taxon>Mangrovivirgaceae</taxon>
        <taxon>Mangrovivirga</taxon>
    </lineage>
</organism>
<keyword evidence="2" id="KW-1133">Transmembrane helix</keyword>
<name>A0A4D7JJ07_9BACT</name>
<evidence type="ECO:0000313" key="4">
    <source>
        <dbReference type="EMBL" id="QCK14667.1"/>
    </source>
</evidence>
<keyword evidence="2" id="KW-0472">Membrane</keyword>
<feature type="transmembrane region" description="Helical" evidence="2">
    <location>
        <begin position="139"/>
        <end position="163"/>
    </location>
</feature>
<dbReference type="RefSeq" id="WP_137090253.1">
    <property type="nucleotide sequence ID" value="NZ_CP028923.1"/>
</dbReference>
<sequence length="752" mass="85801">MRKFLEKVYYFFPVKLILHHLQGKLLLILGWVWLFAAAGELFGNTFGIPYLFLSPEYLNEVSFYSFAVVGIILGGFAMTFHITCYLMDGHRYPFLGQLRKPFTHYAINNSIIPMIFLSFYILKIIGFQKNYELAGTEEIVARVGGLLLGYTGMQAIMYTYFIFTNQDVFQVIRESVEKKIRKVPIARQNLLRRYKNEYNKPDIEVKGFLGTDFKFHKVQEPPAYVTKFAILKVFGQNSFNAVSLEFTAFAAIILIGVFRENPFFQIPAAASCILLLTILMMFAGAFSYWFKRWSVLMILLILIFLNFLPTFEFFKSEYQVPGIDYSKNEIPYSIPKLRELTHSDTVKNDILKGIDILENWKKNTGKEKPVMVVITNSGGGQRASLWSLTAMQSLDTALENQLMNHTALITGASGGLIGAAYYRELYRQKLLGNIDNPNDSIYRTNISKDALNHVIFTMLVNDLFVRLQRFDYKGKEYIADRGIAFERQLLANTNDVLNVPVSEYREPEKNGIIPQLIISPTILNDGRKLFIGAQDISYMSRATIAVPFTGEQKVKGIEFMRAFKEHDAEDVSILSALRMNATYPYILPNVGLPTDPEIKILDAGLVDNFGISDAIRFLLSFRNWISRNTSGIVIVTIRDSAVHSPPDSDISQTLMEKFTIPITGVYNNLPNLQDYSNDKEMELLKALLEVPVNLVPIEYIPERNKGEIEGKRATLNWRLTNREKENIIRNISETHNILAIQKIKGLVNCPEK</sequence>
<gene>
    <name evidence="4" type="ORF">DCC35_07875</name>
</gene>
<feature type="transmembrane region" description="Helical" evidence="2">
    <location>
        <begin position="106"/>
        <end position="127"/>
    </location>
</feature>
<dbReference type="InterPro" id="IPR002641">
    <property type="entry name" value="PNPLA_dom"/>
</dbReference>
<reference evidence="4 5" key="1">
    <citation type="submission" date="2018-04" db="EMBL/GenBank/DDBJ databases">
        <title>Complete genome uncultured novel isolate.</title>
        <authorList>
            <person name="Merlino G."/>
        </authorList>
    </citation>
    <scope>NUCLEOTIDE SEQUENCE [LARGE SCALE GENOMIC DNA]</scope>
    <source>
        <strain evidence="5">R1DC9</strain>
    </source>
</reference>
<proteinExistence type="predicted"/>
<dbReference type="EMBL" id="CP028923">
    <property type="protein sequence ID" value="QCK14667.1"/>
    <property type="molecule type" value="Genomic_DNA"/>
</dbReference>
<evidence type="ECO:0000313" key="5">
    <source>
        <dbReference type="Proteomes" id="UP000298616"/>
    </source>
</evidence>
<dbReference type="KEGG" id="fpf:DCC35_07875"/>
<keyword evidence="2" id="KW-0812">Transmembrane</keyword>
<dbReference type="AlphaFoldDB" id="A0A4D7JJ07"/>
<dbReference type="GO" id="GO:0006629">
    <property type="term" value="P:lipid metabolic process"/>
    <property type="evidence" value="ECO:0007669"/>
    <property type="project" value="UniProtKB-KW"/>
</dbReference>
<evidence type="ECO:0000256" key="2">
    <source>
        <dbReference type="SAM" id="Phobius"/>
    </source>
</evidence>
<dbReference type="OrthoDB" id="1488930at2"/>
<feature type="transmembrane region" description="Helical" evidence="2">
    <location>
        <begin position="264"/>
        <end position="286"/>
    </location>
</feature>
<accession>A0A4D7JJ07</accession>
<keyword evidence="1" id="KW-0443">Lipid metabolism</keyword>
<keyword evidence="5" id="KW-1185">Reference proteome</keyword>
<feature type="transmembrane region" description="Helical" evidence="2">
    <location>
        <begin position="239"/>
        <end position="258"/>
    </location>
</feature>
<dbReference type="Proteomes" id="UP000298616">
    <property type="component" value="Chromosome"/>
</dbReference>
<evidence type="ECO:0000256" key="1">
    <source>
        <dbReference type="ARBA" id="ARBA00023098"/>
    </source>
</evidence>
<dbReference type="Pfam" id="PF01734">
    <property type="entry name" value="Patatin"/>
    <property type="match status" value="1"/>
</dbReference>
<dbReference type="SUPFAM" id="SSF52151">
    <property type="entry name" value="FabD/lysophospholipase-like"/>
    <property type="match status" value="1"/>
</dbReference>
<feature type="transmembrane region" description="Helical" evidence="2">
    <location>
        <begin position="63"/>
        <end position="86"/>
    </location>
</feature>
<evidence type="ECO:0000259" key="3">
    <source>
        <dbReference type="Pfam" id="PF01734"/>
    </source>
</evidence>
<feature type="transmembrane region" description="Helical" evidence="2">
    <location>
        <begin position="25"/>
        <end position="43"/>
    </location>
</feature>
<protein>
    <submittedName>
        <fullName evidence="4">Phospholipase</fullName>
    </submittedName>
</protein>
<feature type="transmembrane region" description="Helical" evidence="2">
    <location>
        <begin position="293"/>
        <end position="311"/>
    </location>
</feature>